<feature type="domain" description="NAD-dependent epimerase/dehydratase" evidence="1">
    <location>
        <begin position="2"/>
        <end position="87"/>
    </location>
</feature>
<dbReference type="Gene3D" id="3.40.50.720">
    <property type="entry name" value="NAD(P)-binding Rossmann-like Domain"/>
    <property type="match status" value="1"/>
</dbReference>
<dbReference type="Proteomes" id="UP000251485">
    <property type="component" value="Unassembled WGS sequence"/>
</dbReference>
<accession>A0A2X2BJZ1</accession>
<evidence type="ECO:0000313" key="2">
    <source>
        <dbReference type="EMBL" id="SPY94788.1"/>
    </source>
</evidence>
<evidence type="ECO:0000259" key="1">
    <source>
        <dbReference type="Pfam" id="PF01370"/>
    </source>
</evidence>
<name>A0A2X2BJZ1_PROMI</name>
<reference evidence="2 3" key="1">
    <citation type="submission" date="2018-06" db="EMBL/GenBank/DDBJ databases">
        <authorList>
            <consortium name="Pathogen Informatics"/>
            <person name="Doyle S."/>
        </authorList>
    </citation>
    <scope>NUCLEOTIDE SEQUENCE [LARGE SCALE GENOMIC DNA]</scope>
    <source>
        <strain evidence="2 3">NCTC10975</strain>
    </source>
</reference>
<dbReference type="AlphaFoldDB" id="A0A2X2BJZ1"/>
<dbReference type="Pfam" id="PF01370">
    <property type="entry name" value="Epimerase"/>
    <property type="match status" value="1"/>
</dbReference>
<dbReference type="SUPFAM" id="SSF51735">
    <property type="entry name" value="NAD(P)-binding Rossmann-fold domains"/>
    <property type="match status" value="1"/>
</dbReference>
<dbReference type="InterPro" id="IPR001509">
    <property type="entry name" value="Epimerase_deHydtase"/>
</dbReference>
<protein>
    <submittedName>
        <fullName evidence="2">Hopanoid-associated sugar epimerase</fullName>
    </submittedName>
</protein>
<dbReference type="EMBL" id="UAUE01000005">
    <property type="protein sequence ID" value="SPY94788.1"/>
    <property type="molecule type" value="Genomic_DNA"/>
</dbReference>
<sequence>MITIIGGSGFIGTRLSGQLTKENIEFKIVDIVKSEKYPEKWVFGDVTRPESLLEPLKGSDVIINLAAQHKDNVHPISLYYEVNVDGAKIFVMLLNN</sequence>
<gene>
    <name evidence="2" type="ORF">NCTC10975_01138</name>
</gene>
<dbReference type="InterPro" id="IPR036291">
    <property type="entry name" value="NAD(P)-bd_dom_sf"/>
</dbReference>
<organism evidence="2 3">
    <name type="scientific">Proteus mirabilis</name>
    <dbReference type="NCBI Taxonomy" id="584"/>
    <lineage>
        <taxon>Bacteria</taxon>
        <taxon>Pseudomonadati</taxon>
        <taxon>Pseudomonadota</taxon>
        <taxon>Gammaproteobacteria</taxon>
        <taxon>Enterobacterales</taxon>
        <taxon>Morganellaceae</taxon>
        <taxon>Proteus</taxon>
    </lineage>
</organism>
<evidence type="ECO:0000313" key="3">
    <source>
        <dbReference type="Proteomes" id="UP000251485"/>
    </source>
</evidence>
<proteinExistence type="predicted"/>